<name>A0ABQ6NCG1_9STRA</name>
<feature type="non-terminal residue" evidence="1">
    <location>
        <position position="110"/>
    </location>
</feature>
<accession>A0ABQ6NCG1</accession>
<comment type="caution">
    <text evidence="1">The sequence shown here is derived from an EMBL/GenBank/DDBJ whole genome shotgun (WGS) entry which is preliminary data.</text>
</comment>
<organism evidence="1 2">
    <name type="scientific">Tetraparma gracilis</name>
    <dbReference type="NCBI Taxonomy" id="2962635"/>
    <lineage>
        <taxon>Eukaryota</taxon>
        <taxon>Sar</taxon>
        <taxon>Stramenopiles</taxon>
        <taxon>Ochrophyta</taxon>
        <taxon>Bolidophyceae</taxon>
        <taxon>Parmales</taxon>
        <taxon>Triparmaceae</taxon>
        <taxon>Tetraparma</taxon>
    </lineage>
</organism>
<gene>
    <name evidence="1" type="ORF">TeGR_g15116</name>
</gene>
<protein>
    <recommendedName>
        <fullName evidence="3">UvrD-like helicase C-terminal domain-containing protein</fullName>
    </recommendedName>
</protein>
<evidence type="ECO:0000313" key="1">
    <source>
        <dbReference type="EMBL" id="GMI54992.1"/>
    </source>
</evidence>
<dbReference type="Proteomes" id="UP001165060">
    <property type="component" value="Unassembled WGS sequence"/>
</dbReference>
<dbReference type="CDD" id="cd18809">
    <property type="entry name" value="SF1_C_RecD"/>
    <property type="match status" value="1"/>
</dbReference>
<reference evidence="1 2" key="1">
    <citation type="journal article" date="2023" name="Commun. Biol.">
        <title>Genome analysis of Parmales, the sister group of diatoms, reveals the evolutionary specialization of diatoms from phago-mixotrophs to photoautotrophs.</title>
        <authorList>
            <person name="Ban H."/>
            <person name="Sato S."/>
            <person name="Yoshikawa S."/>
            <person name="Yamada K."/>
            <person name="Nakamura Y."/>
            <person name="Ichinomiya M."/>
            <person name="Sato N."/>
            <person name="Blanc-Mathieu R."/>
            <person name="Endo H."/>
            <person name="Kuwata A."/>
            <person name="Ogata H."/>
        </authorList>
    </citation>
    <scope>NUCLEOTIDE SEQUENCE [LARGE SCALE GENOMIC DNA]</scope>
</reference>
<dbReference type="EMBL" id="BRYB01006316">
    <property type="protein sequence ID" value="GMI54992.1"/>
    <property type="molecule type" value="Genomic_DNA"/>
</dbReference>
<proteinExistence type="predicted"/>
<keyword evidence="2" id="KW-1185">Reference proteome</keyword>
<sequence length="110" mass="11451">MNAVDTWTKPLPPCSGVIEAAVLADVGAEAPPVLKLKVDAQVVGDPVVRFAGGRDVAVPAHAYHRTNPGGVEGAFVRMQHPLALAYAATVHKSQGQTLERAVLDVGDAFT</sequence>
<dbReference type="InterPro" id="IPR027417">
    <property type="entry name" value="P-loop_NTPase"/>
</dbReference>
<evidence type="ECO:0008006" key="3">
    <source>
        <dbReference type="Google" id="ProtNLM"/>
    </source>
</evidence>
<dbReference type="SUPFAM" id="SSF52540">
    <property type="entry name" value="P-loop containing nucleoside triphosphate hydrolases"/>
    <property type="match status" value="1"/>
</dbReference>
<evidence type="ECO:0000313" key="2">
    <source>
        <dbReference type="Proteomes" id="UP001165060"/>
    </source>
</evidence>